<evidence type="ECO:0008006" key="3">
    <source>
        <dbReference type="Google" id="ProtNLM"/>
    </source>
</evidence>
<accession>A0A1H5ZMS9</accession>
<protein>
    <recommendedName>
        <fullName evidence="3">Inclusion body protein</fullName>
    </recommendedName>
</protein>
<name>A0A1H5ZMS9_9FLAO</name>
<evidence type="ECO:0000313" key="2">
    <source>
        <dbReference type="Proteomes" id="UP000236737"/>
    </source>
</evidence>
<gene>
    <name evidence="1" type="ORF">SAMN04488130_11128</name>
</gene>
<evidence type="ECO:0000313" key="1">
    <source>
        <dbReference type="EMBL" id="SEG37729.1"/>
    </source>
</evidence>
<reference evidence="2" key="1">
    <citation type="submission" date="2016-10" db="EMBL/GenBank/DDBJ databases">
        <authorList>
            <person name="Varghese N."/>
            <person name="Submissions S."/>
        </authorList>
    </citation>
    <scope>NUCLEOTIDE SEQUENCE [LARGE SCALE GENOMIC DNA]</scope>
    <source>
        <strain evidence="2">CGMCC 1.9230</strain>
    </source>
</reference>
<keyword evidence="2" id="KW-1185">Reference proteome</keyword>
<sequence length="132" mass="14126">MADVIVTLNVDTSQISVQNVDSNSNFGQGPGISNEDFLTRVNAGDTVIWQGVSSVTPSDTVNIININHSGGSSVFSHDNLPGNGLHPEKVSGAVRNNAKGETEKYTIQFNVFNNGTRRPGLFSIDPKIQVNQ</sequence>
<dbReference type="RefSeq" id="WP_104000518.1">
    <property type="nucleotide sequence ID" value="NZ_FNVP01000011.1"/>
</dbReference>
<organism evidence="1 2">
    <name type="scientific">Flavobacterium urumqiense</name>
    <dbReference type="NCBI Taxonomy" id="935224"/>
    <lineage>
        <taxon>Bacteria</taxon>
        <taxon>Pseudomonadati</taxon>
        <taxon>Bacteroidota</taxon>
        <taxon>Flavobacteriia</taxon>
        <taxon>Flavobacteriales</taxon>
        <taxon>Flavobacteriaceae</taxon>
        <taxon>Flavobacterium</taxon>
    </lineage>
</organism>
<dbReference type="EMBL" id="FNVP01000011">
    <property type="protein sequence ID" value="SEG37729.1"/>
    <property type="molecule type" value="Genomic_DNA"/>
</dbReference>
<dbReference type="OrthoDB" id="1354291at2"/>
<dbReference type="Proteomes" id="UP000236737">
    <property type="component" value="Unassembled WGS sequence"/>
</dbReference>
<proteinExistence type="predicted"/>
<dbReference type="AlphaFoldDB" id="A0A1H5ZMS9"/>